<sequence>MMQCQLDSLCLRESFVLTTYNGKQEIEAVQGTAPSLPTELPKSQLHKFLEAVKSQPSSEQ</sequence>
<evidence type="ECO:0000313" key="2">
    <source>
        <dbReference type="WBParaSite" id="nRc.2.0.1.t24129-RA"/>
    </source>
</evidence>
<dbReference type="Proteomes" id="UP000887565">
    <property type="component" value="Unplaced"/>
</dbReference>
<keyword evidence="1" id="KW-1185">Reference proteome</keyword>
<protein>
    <submittedName>
        <fullName evidence="2">Uncharacterized protein</fullName>
    </submittedName>
</protein>
<reference evidence="2" key="1">
    <citation type="submission" date="2022-11" db="UniProtKB">
        <authorList>
            <consortium name="WormBaseParasite"/>
        </authorList>
    </citation>
    <scope>IDENTIFICATION</scope>
</reference>
<organism evidence="1 2">
    <name type="scientific">Romanomermis culicivorax</name>
    <name type="common">Nematode worm</name>
    <dbReference type="NCBI Taxonomy" id="13658"/>
    <lineage>
        <taxon>Eukaryota</taxon>
        <taxon>Metazoa</taxon>
        <taxon>Ecdysozoa</taxon>
        <taxon>Nematoda</taxon>
        <taxon>Enoplea</taxon>
        <taxon>Dorylaimia</taxon>
        <taxon>Mermithida</taxon>
        <taxon>Mermithoidea</taxon>
        <taxon>Mermithidae</taxon>
        <taxon>Romanomermis</taxon>
    </lineage>
</organism>
<name>A0A915JCC3_ROMCU</name>
<dbReference type="WBParaSite" id="nRc.2.0.1.t24129-RA">
    <property type="protein sequence ID" value="nRc.2.0.1.t24129-RA"/>
    <property type="gene ID" value="nRc.2.0.1.g24129"/>
</dbReference>
<proteinExistence type="predicted"/>
<evidence type="ECO:0000313" key="1">
    <source>
        <dbReference type="Proteomes" id="UP000887565"/>
    </source>
</evidence>
<dbReference type="AlphaFoldDB" id="A0A915JCC3"/>
<accession>A0A915JCC3</accession>